<dbReference type="PANTHER" id="PTHR12111:SF3">
    <property type="entry name" value="SPLICING FACTOR YJU2"/>
    <property type="match status" value="1"/>
</dbReference>
<feature type="compositionally biased region" description="Polar residues" evidence="2">
    <location>
        <begin position="270"/>
        <end position="279"/>
    </location>
</feature>
<keyword evidence="1" id="KW-0479">Metal-binding</keyword>
<evidence type="ECO:0000313" key="4">
    <source>
        <dbReference type="Proteomes" id="UP000026961"/>
    </source>
</evidence>
<dbReference type="HOGENOM" id="CLU_053603_0_0_1"/>
<dbReference type="GO" id="GO:0000349">
    <property type="term" value="P:generation of catalytic spliceosome for first transesterification step"/>
    <property type="evidence" value="ECO:0007669"/>
    <property type="project" value="UniProtKB-UniRule"/>
</dbReference>
<organism evidence="3">
    <name type="scientific">Oryza glumipatula</name>
    <dbReference type="NCBI Taxonomy" id="40148"/>
    <lineage>
        <taxon>Eukaryota</taxon>
        <taxon>Viridiplantae</taxon>
        <taxon>Streptophyta</taxon>
        <taxon>Embryophyta</taxon>
        <taxon>Tracheophyta</taxon>
        <taxon>Spermatophyta</taxon>
        <taxon>Magnoliopsida</taxon>
        <taxon>Liliopsida</taxon>
        <taxon>Poales</taxon>
        <taxon>Poaceae</taxon>
        <taxon>BOP clade</taxon>
        <taxon>Oryzoideae</taxon>
        <taxon>Oryzeae</taxon>
        <taxon>Oryzinae</taxon>
        <taxon>Oryza</taxon>
    </lineage>
</organism>
<comment type="subunit">
    <text evidence="1">Component of the spliceosome. Present in the activated B complex, the catalytically activated B* complex which catalyzes the branching, the catalytic step 1 C complex catalyzing the exon ligation, and the postcatalytic P complex containing the ligated exons (mRNA) and the excised lariat intron.</text>
</comment>
<feature type="compositionally biased region" description="Basic and acidic residues" evidence="2">
    <location>
        <begin position="118"/>
        <end position="130"/>
    </location>
</feature>
<feature type="binding site" evidence="1">
    <location>
        <position position="42"/>
    </location>
    <ligand>
        <name>Zn(2+)</name>
        <dbReference type="ChEBI" id="CHEBI:29105"/>
    </ligand>
</feature>
<reference evidence="3" key="3">
    <citation type="submission" date="2018-05" db="EMBL/GenBank/DDBJ databases">
        <title>OgluRS3 (Oryza glumaepatula Reference Sequence Version 3).</title>
        <authorList>
            <person name="Zhang J."/>
            <person name="Kudrna D."/>
            <person name="Lee S."/>
            <person name="Talag J."/>
            <person name="Welchert J."/>
            <person name="Wing R.A."/>
        </authorList>
    </citation>
    <scope>NUCLEOTIDE SEQUENCE [LARGE SCALE GENOMIC DNA]</scope>
</reference>
<feature type="region of interest" description="Disordered" evidence="2">
    <location>
        <begin position="107"/>
        <end position="130"/>
    </location>
</feature>
<dbReference type="PANTHER" id="PTHR12111">
    <property type="entry name" value="SPLICING FACTOR YJU2"/>
    <property type="match status" value="1"/>
</dbReference>
<feature type="region of interest" description="Disordered" evidence="2">
    <location>
        <begin position="229"/>
        <end position="279"/>
    </location>
</feature>
<dbReference type="Pfam" id="PF04502">
    <property type="entry name" value="Saf4_Yju2"/>
    <property type="match status" value="1"/>
</dbReference>
<evidence type="ECO:0000256" key="1">
    <source>
        <dbReference type="HAMAP-Rule" id="MF_03226"/>
    </source>
</evidence>
<keyword evidence="1" id="KW-0507">mRNA processing</keyword>
<evidence type="ECO:0000313" key="3">
    <source>
        <dbReference type="EnsemblPlants" id="OGLUM01G24760.1"/>
    </source>
</evidence>
<keyword evidence="1" id="KW-0862">Zinc</keyword>
<reference evidence="3" key="2">
    <citation type="submission" date="2015-04" db="UniProtKB">
        <authorList>
            <consortium name="EnsemblPlants"/>
        </authorList>
    </citation>
    <scope>IDENTIFICATION</scope>
</reference>
<name>A0A0D9YB41_9ORYZ</name>
<dbReference type="eggNOG" id="KOG2989">
    <property type="taxonomic scope" value="Eukaryota"/>
</dbReference>
<dbReference type="STRING" id="40148.A0A0D9YB41"/>
<protein>
    <recommendedName>
        <fullName evidence="1">Splicing factor YJU2</fullName>
    </recommendedName>
</protein>
<dbReference type="AlphaFoldDB" id="A0A0D9YB41"/>
<evidence type="ECO:0000256" key="2">
    <source>
        <dbReference type="SAM" id="MobiDB-lite"/>
    </source>
</evidence>
<dbReference type="Gramene" id="OGLUM01G24760.1">
    <property type="protein sequence ID" value="OGLUM01G24760.1"/>
    <property type="gene ID" value="OGLUM01G24760"/>
</dbReference>
<comment type="function">
    <text evidence="1">Part of the spliceosome which catalyzes two sequential transesterification reactions, first the excision of the non-coding intron from pre-mRNA and then the ligation of the coding exons to form the mature mRNA. Plays a role in stabilizing the structure of the spliceosome catalytic core and docking of the branch helix into the active site, producing 5'-exon and lariat intron-3'-intermediates.</text>
</comment>
<proteinExistence type="inferred from homology"/>
<reference evidence="3" key="1">
    <citation type="submission" date="2013-08" db="EMBL/GenBank/DDBJ databases">
        <title>Oryza genome evolution.</title>
        <authorList>
            <person name="Wing R.A."/>
            <person name="Panaud O."/>
            <person name="Oliveira A.C."/>
        </authorList>
    </citation>
    <scope>NUCLEOTIDE SEQUENCE</scope>
</reference>
<keyword evidence="1" id="KW-0539">Nucleus</keyword>
<dbReference type="HAMAP" id="MF_03226">
    <property type="entry name" value="YJU2"/>
    <property type="match status" value="1"/>
</dbReference>
<sequence length="291" mass="32611">MAERKVINKHYPDDFDPSKIPRRRQHKKQMVVRMMLPMTVRCAACGEYIGRGTKFNSRKEDVAGERYLGAVQVFRFYIRCSRCSAEIVFRTDPASAGYALESGATRPSYEPWPAAAEEAGREERGGGDARTALEGRCRDARREMGVDAALEEMRSLKSRRAGVTPEQLLESLRRRGEALAELEEDDEKLISSIAFGNAKERSLRRIDDGDDEDDEEDFFESCLARAAMATTSHQAKKRPPPPPRDAVKSLVVSKKRRPESMDQAAWPPSSGKTTASNGALQVLCCNYDDEE</sequence>
<comment type="subcellular location">
    <subcellularLocation>
        <location evidence="1">Nucleus</location>
    </subcellularLocation>
</comment>
<dbReference type="GO" id="GO:0071006">
    <property type="term" value="C:U2-type catalytic step 1 spliceosome"/>
    <property type="evidence" value="ECO:0007669"/>
    <property type="project" value="UniProtKB-UniRule"/>
</dbReference>
<dbReference type="InterPro" id="IPR007590">
    <property type="entry name" value="Saf4/Yju2"/>
</dbReference>
<feature type="binding site" evidence="1">
    <location>
        <position position="83"/>
    </location>
    <ligand>
        <name>Zn(2+)</name>
        <dbReference type="ChEBI" id="CHEBI:29105"/>
    </ligand>
</feature>
<dbReference type="EnsemblPlants" id="OGLUM01G24760.1">
    <property type="protein sequence ID" value="OGLUM01G24760.1"/>
    <property type="gene ID" value="OGLUM01G24760"/>
</dbReference>
<dbReference type="GO" id="GO:0046872">
    <property type="term" value="F:metal ion binding"/>
    <property type="evidence" value="ECO:0007669"/>
    <property type="project" value="UniProtKB-KW"/>
</dbReference>
<dbReference type="InterPro" id="IPR043701">
    <property type="entry name" value="Yju2"/>
</dbReference>
<comment type="similarity">
    <text evidence="1">Belongs to the CWC16 family. YJU2 subfamily.</text>
</comment>
<feature type="binding site" evidence="1">
    <location>
        <position position="45"/>
    </location>
    <ligand>
        <name>Zn(2+)</name>
        <dbReference type="ChEBI" id="CHEBI:29105"/>
    </ligand>
</feature>
<dbReference type="Proteomes" id="UP000026961">
    <property type="component" value="Chromosome 1"/>
</dbReference>
<feature type="binding site" evidence="1">
    <location>
        <position position="80"/>
    </location>
    <ligand>
        <name>Zn(2+)</name>
        <dbReference type="ChEBI" id="CHEBI:29105"/>
    </ligand>
</feature>
<keyword evidence="4" id="KW-1185">Reference proteome</keyword>
<keyword evidence="1" id="KW-0508">mRNA splicing</keyword>
<keyword evidence="1" id="KW-0747">Spliceosome</keyword>
<accession>A0A0D9YB41</accession>